<organism evidence="2 3">
    <name type="scientific">Pelomonas candidula</name>
    <dbReference type="NCBI Taxonomy" id="3299025"/>
    <lineage>
        <taxon>Bacteria</taxon>
        <taxon>Pseudomonadati</taxon>
        <taxon>Pseudomonadota</taxon>
        <taxon>Betaproteobacteria</taxon>
        <taxon>Burkholderiales</taxon>
        <taxon>Sphaerotilaceae</taxon>
        <taxon>Roseateles</taxon>
    </lineage>
</organism>
<sequence length="125" mass="13720">MYRCVLPLMLAVSSLAAQAQTHRSFPVNALRGDLVVTQYPDMTLNGQAARLAPGGRIRNADNLLAQPASLVNQRLTVHYTVEASTGLLMDVWVLNSVELANKPWPTTRAEAASWKFDPGSQTWTK</sequence>
<dbReference type="Proteomes" id="UP001606134">
    <property type="component" value="Unassembled WGS sequence"/>
</dbReference>
<keyword evidence="1" id="KW-0732">Signal</keyword>
<name>A0ABW7HD14_9BURK</name>
<evidence type="ECO:0000256" key="1">
    <source>
        <dbReference type="SAM" id="SignalP"/>
    </source>
</evidence>
<feature type="chain" id="PRO_5045891595" evidence="1">
    <location>
        <begin position="20"/>
        <end position="125"/>
    </location>
</feature>
<protein>
    <submittedName>
        <fullName evidence="2">Uncharacterized protein</fullName>
    </submittedName>
</protein>
<reference evidence="2 3" key="1">
    <citation type="submission" date="2024-08" db="EMBL/GenBank/DDBJ databases">
        <authorList>
            <person name="Lu H."/>
        </authorList>
    </citation>
    <scope>NUCLEOTIDE SEQUENCE [LARGE SCALE GENOMIC DNA]</scope>
    <source>
        <strain evidence="2 3">BYS78W</strain>
    </source>
</reference>
<accession>A0ABW7HD14</accession>
<gene>
    <name evidence="2" type="ORF">ACG04R_13140</name>
</gene>
<dbReference type="EMBL" id="JBIGIC010000005">
    <property type="protein sequence ID" value="MFG6487621.1"/>
    <property type="molecule type" value="Genomic_DNA"/>
</dbReference>
<keyword evidence="3" id="KW-1185">Reference proteome</keyword>
<comment type="caution">
    <text evidence="2">The sequence shown here is derived from an EMBL/GenBank/DDBJ whole genome shotgun (WGS) entry which is preliminary data.</text>
</comment>
<feature type="signal peptide" evidence="1">
    <location>
        <begin position="1"/>
        <end position="19"/>
    </location>
</feature>
<dbReference type="RefSeq" id="WP_394410838.1">
    <property type="nucleotide sequence ID" value="NZ_JBIGIC010000005.1"/>
</dbReference>
<evidence type="ECO:0000313" key="2">
    <source>
        <dbReference type="EMBL" id="MFG6487621.1"/>
    </source>
</evidence>
<evidence type="ECO:0000313" key="3">
    <source>
        <dbReference type="Proteomes" id="UP001606134"/>
    </source>
</evidence>
<proteinExistence type="predicted"/>